<dbReference type="SUPFAM" id="SSF50729">
    <property type="entry name" value="PH domain-like"/>
    <property type="match status" value="1"/>
</dbReference>
<comment type="caution">
    <text evidence="2">The sequence shown here is derived from an EMBL/GenBank/DDBJ whole genome shotgun (WGS) entry which is preliminary data.</text>
</comment>
<dbReference type="EMBL" id="JABFDY010000023">
    <property type="protein sequence ID" value="KAF7690467.1"/>
    <property type="molecule type" value="Genomic_DNA"/>
</dbReference>
<gene>
    <name evidence="2" type="ORF">HF521_012271</name>
</gene>
<keyword evidence="3" id="KW-1185">Reference proteome</keyword>
<evidence type="ECO:0000259" key="1">
    <source>
        <dbReference type="PROSITE" id="PS50003"/>
    </source>
</evidence>
<dbReference type="SMART" id="SM00233">
    <property type="entry name" value="PH"/>
    <property type="match status" value="1"/>
</dbReference>
<dbReference type="PROSITE" id="PS50003">
    <property type="entry name" value="PH_DOMAIN"/>
    <property type="match status" value="1"/>
</dbReference>
<dbReference type="AlphaFoldDB" id="A0A8T0ADY6"/>
<proteinExistence type="predicted"/>
<sequence>MRKCDNVSGLKKNKYIHRNVNEVSCACAVRVTGMAGASATSNGATEKRSGEAEKECKKGWLCKKTHFTRRWKPAWFQIKDSRLYYGGKEKYPVKSISLIGAGIEAQDQDGHFDWTIRPQGSERAYFFRAGSAEEQQQWMVAICEAQMGSGEHTSNACVIQ</sequence>
<dbReference type="Proteomes" id="UP000606274">
    <property type="component" value="Unassembled WGS sequence"/>
</dbReference>
<name>A0A8T0ADY6_SILME</name>
<dbReference type="Pfam" id="PF00169">
    <property type="entry name" value="PH"/>
    <property type="match status" value="1"/>
</dbReference>
<evidence type="ECO:0000313" key="3">
    <source>
        <dbReference type="Proteomes" id="UP000606274"/>
    </source>
</evidence>
<dbReference type="InterPro" id="IPR001849">
    <property type="entry name" value="PH_domain"/>
</dbReference>
<evidence type="ECO:0000313" key="2">
    <source>
        <dbReference type="EMBL" id="KAF7690467.1"/>
    </source>
</evidence>
<accession>A0A8T0ADY6</accession>
<dbReference type="InterPro" id="IPR011993">
    <property type="entry name" value="PH-like_dom_sf"/>
</dbReference>
<dbReference type="OrthoDB" id="2157866at2759"/>
<feature type="domain" description="PH" evidence="1">
    <location>
        <begin position="54"/>
        <end position="147"/>
    </location>
</feature>
<reference evidence="2" key="1">
    <citation type="submission" date="2020-08" db="EMBL/GenBank/DDBJ databases">
        <title>Chromosome-level assembly of Southern catfish (Silurus meridionalis) provides insights into visual adaptation to the nocturnal and benthic lifestyles.</title>
        <authorList>
            <person name="Zhang Y."/>
            <person name="Wang D."/>
            <person name="Peng Z."/>
        </authorList>
    </citation>
    <scope>NUCLEOTIDE SEQUENCE</scope>
    <source>
        <strain evidence="2">SWU-2019-XX</strain>
        <tissue evidence="2">Muscle</tissue>
    </source>
</reference>
<protein>
    <recommendedName>
        <fullName evidence="1">PH domain-containing protein</fullName>
    </recommendedName>
</protein>
<organism evidence="2 3">
    <name type="scientific">Silurus meridionalis</name>
    <name type="common">Southern catfish</name>
    <name type="synonym">Silurus soldatovi meridionalis</name>
    <dbReference type="NCBI Taxonomy" id="175797"/>
    <lineage>
        <taxon>Eukaryota</taxon>
        <taxon>Metazoa</taxon>
        <taxon>Chordata</taxon>
        <taxon>Craniata</taxon>
        <taxon>Vertebrata</taxon>
        <taxon>Euteleostomi</taxon>
        <taxon>Actinopterygii</taxon>
        <taxon>Neopterygii</taxon>
        <taxon>Teleostei</taxon>
        <taxon>Ostariophysi</taxon>
        <taxon>Siluriformes</taxon>
        <taxon>Siluridae</taxon>
        <taxon>Silurus</taxon>
    </lineage>
</organism>
<dbReference type="Gene3D" id="2.30.29.30">
    <property type="entry name" value="Pleckstrin-homology domain (PH domain)/Phosphotyrosine-binding domain (PTB)"/>
    <property type="match status" value="1"/>
</dbReference>
<dbReference type="CDD" id="cd00821">
    <property type="entry name" value="PH"/>
    <property type="match status" value="1"/>
</dbReference>